<dbReference type="EMBL" id="CP060053">
    <property type="protein sequence ID" value="QNE07041.1"/>
    <property type="molecule type" value="Genomic_DNA"/>
</dbReference>
<geneLocation type="plasmid" evidence="4">
    <name>pcme4a9i</name>
</geneLocation>
<keyword evidence="4" id="KW-1185">Reference proteome</keyword>
<dbReference type="GO" id="GO:0016491">
    <property type="term" value="F:oxidoreductase activity"/>
    <property type="evidence" value="ECO:0007669"/>
    <property type="project" value="UniProtKB-KW"/>
</dbReference>
<evidence type="ECO:0000313" key="5">
    <source>
        <dbReference type="Proteomes" id="UP000515297"/>
    </source>
</evidence>
<reference evidence="3 5" key="2">
    <citation type="submission" date="2020-08" db="EMBL/GenBank/DDBJ databases">
        <authorList>
            <person name="Liu G."/>
            <person name="Sun C."/>
        </authorList>
    </citation>
    <scope>NUCLEOTIDE SEQUENCE [LARGE SCALE GENOMIC DNA]</scope>
    <source>
        <strain evidence="3 5">OT19</strain>
        <plasmid evidence="3 5">plas1</plasmid>
    </source>
</reference>
<dbReference type="SUPFAM" id="SSF51735">
    <property type="entry name" value="NAD(P)-binding Rossmann-fold domains"/>
    <property type="match status" value="1"/>
</dbReference>
<dbReference type="Proteomes" id="UP000195807">
    <property type="component" value="Plasmid pCME4A9I"/>
</dbReference>
<name>A0A1Z1FHD0_9SPHN</name>
<dbReference type="PANTHER" id="PTHR43157">
    <property type="entry name" value="PHOSPHATIDYLINOSITOL-GLYCAN BIOSYNTHESIS CLASS F PROTEIN-RELATED"/>
    <property type="match status" value="1"/>
</dbReference>
<accession>A0A1Z1FHD0</accession>
<geneLocation type="plasmid" evidence="2">
    <name>pCME4A9I</name>
</geneLocation>
<geneLocation type="plasmid" evidence="3 5">
    <name>plas1</name>
</geneLocation>
<keyword evidence="1" id="KW-0560">Oxidoreductase</keyword>
<dbReference type="PRINTS" id="PR00081">
    <property type="entry name" value="GDHRDH"/>
</dbReference>
<dbReference type="Pfam" id="PF00106">
    <property type="entry name" value="adh_short"/>
    <property type="match status" value="1"/>
</dbReference>
<sequence length="302" mass="32234">MQCRSGTGDRLYRGQEYHGIKTAVVTGASSGIGLVVARELARDGWRVIAQGRDHARSEAALAEIRSAAPEAQVDMIRADLSVMDKVDAFASQVAASTDRIGLLVNNAGATPSRRMETADGFEQTFAANHLAVFLLTHRLLPLLKAAAPGSQVITTASVAHKFIKDMKWDDLKQAQSFSASDAYAQSKLANILFTREMAKRVKHDGIRVNCVHPGVVQTNFDSHGNLAVKLMYFLGKPLSLTPEQGADTILLLAKGGAPNATGQYLAKRKPAALSAAAQSEQGAARLWDISKELTAKAGQTVG</sequence>
<organism evidence="2 4">
    <name type="scientific">Croceicoccus marinus</name>
    <dbReference type="NCBI Taxonomy" id="450378"/>
    <lineage>
        <taxon>Bacteria</taxon>
        <taxon>Pseudomonadati</taxon>
        <taxon>Pseudomonadota</taxon>
        <taxon>Alphaproteobacteria</taxon>
        <taxon>Sphingomonadales</taxon>
        <taxon>Erythrobacteraceae</taxon>
        <taxon>Croceicoccus</taxon>
    </lineage>
</organism>
<dbReference type="Proteomes" id="UP000515297">
    <property type="component" value="Plasmid plas1"/>
</dbReference>
<dbReference type="AlphaFoldDB" id="A0A1Z1FHD0"/>
<dbReference type="RefSeq" id="WP_066850655.1">
    <property type="nucleotide sequence ID" value="NZ_CP019603.1"/>
</dbReference>
<dbReference type="InterPro" id="IPR002347">
    <property type="entry name" value="SDR_fam"/>
</dbReference>
<dbReference type="InterPro" id="IPR036291">
    <property type="entry name" value="NAD(P)-bd_dom_sf"/>
</dbReference>
<proteinExistence type="predicted"/>
<evidence type="ECO:0000313" key="3">
    <source>
        <dbReference type="EMBL" id="QNE07041.1"/>
    </source>
</evidence>
<reference evidence="2 4" key="1">
    <citation type="submission" date="2017-01" db="EMBL/GenBank/DDBJ databases">
        <title>Complete genome sequence of esterase-producing bacterium Croceicoccus marinus E4A9.</title>
        <authorList>
            <person name="Wu Y.-H."/>
            <person name="Cheng H."/>
            <person name="Xu L."/>
            <person name="Huo Y.-Y."/>
            <person name="Wang C.-S."/>
            <person name="Xu X.-W."/>
        </authorList>
    </citation>
    <scope>NUCLEOTIDE SEQUENCE [LARGE SCALE GENOMIC DNA]</scope>
    <source>
        <strain evidence="2 4">E4A9</strain>
        <plasmid evidence="2">pCME4A9I</plasmid>
        <plasmid evidence="4">Plasmid pcme4a9i</plasmid>
    </source>
</reference>
<dbReference type="OrthoDB" id="109589at2"/>
<evidence type="ECO:0000313" key="4">
    <source>
        <dbReference type="Proteomes" id="UP000195807"/>
    </source>
</evidence>
<evidence type="ECO:0000313" key="2">
    <source>
        <dbReference type="EMBL" id="ARU18127.1"/>
    </source>
</evidence>
<dbReference type="EMBL" id="CP019603">
    <property type="protein sequence ID" value="ARU18127.1"/>
    <property type="molecule type" value="Genomic_DNA"/>
</dbReference>
<keyword evidence="2" id="KW-0614">Plasmid</keyword>
<dbReference type="STRING" id="450378.GCA_001661675_02985"/>
<evidence type="ECO:0000256" key="1">
    <source>
        <dbReference type="ARBA" id="ARBA00023002"/>
    </source>
</evidence>
<protein>
    <submittedName>
        <fullName evidence="3">SDR family NAD(P)-dependent oxidoreductase</fullName>
    </submittedName>
</protein>
<dbReference type="KEGG" id="cman:A9D14_14855"/>
<gene>
    <name evidence="2" type="ORF">A9D14_14855</name>
    <name evidence="3" type="ORF">H4O24_18590</name>
</gene>
<dbReference type="PANTHER" id="PTHR43157:SF31">
    <property type="entry name" value="PHOSPHATIDYLINOSITOL-GLYCAN BIOSYNTHESIS CLASS F PROTEIN"/>
    <property type="match status" value="1"/>
</dbReference>
<dbReference type="Gene3D" id="3.40.50.720">
    <property type="entry name" value="NAD(P)-binding Rossmann-like Domain"/>
    <property type="match status" value="1"/>
</dbReference>